<dbReference type="AlphaFoldDB" id="A0AAX0YWH4"/>
<proteinExistence type="predicted"/>
<protein>
    <recommendedName>
        <fullName evidence="3">GNAT family N-acetyltransferase</fullName>
    </recommendedName>
</protein>
<dbReference type="Proteomes" id="UP000240728">
    <property type="component" value="Unassembled WGS sequence"/>
</dbReference>
<reference evidence="1 2" key="1">
    <citation type="submission" date="2018-01" db="EMBL/GenBank/DDBJ databases">
        <title>Whole genome sequencing of Histamine producing bacteria.</title>
        <authorList>
            <person name="Butler K."/>
        </authorList>
    </citation>
    <scope>NUCLEOTIDE SEQUENCE [LARGE SCALE GENOMIC DNA]</scope>
    <source>
        <strain evidence="1 2">A1-4</strain>
    </source>
</reference>
<keyword evidence="2" id="KW-1185">Reference proteome</keyword>
<sequence>MFSLDYVTKGLKVHEVYYSDNILSIYNENIKNKKYDILKCYQVNEKLLGLVDFHTLHIDLNQPIDSIFSSFSQTTRNEVKRNINKDEVDYIIVEDVSVKELDDFMLMFQEFVKFKNLDVDIDNLYLSLKRNLKNIVFFKGVFNDEIIVFNIYLKDSLRARLKCSVSIRSDDKVKRNLIGRTNRGICFKAIEYFKDKGYSIFDLGGISLSDDKDKKNIDSFKSKFGGVLITEYEGNIPLSLKAKMVFSLYDIIKKLK</sequence>
<organism evidence="1 2">
    <name type="scientific">Photobacterium kishitanii</name>
    <dbReference type="NCBI Taxonomy" id="318456"/>
    <lineage>
        <taxon>Bacteria</taxon>
        <taxon>Pseudomonadati</taxon>
        <taxon>Pseudomonadota</taxon>
        <taxon>Gammaproteobacteria</taxon>
        <taxon>Vibrionales</taxon>
        <taxon>Vibrionaceae</taxon>
        <taxon>Photobacterium</taxon>
    </lineage>
</organism>
<gene>
    <name evidence="1" type="ORF">C0W53_10320</name>
</gene>
<comment type="caution">
    <text evidence="1">The sequence shown here is derived from an EMBL/GenBank/DDBJ whole genome shotgun (WGS) entry which is preliminary data.</text>
</comment>
<dbReference type="SUPFAM" id="SSF55729">
    <property type="entry name" value="Acyl-CoA N-acyltransferases (Nat)"/>
    <property type="match status" value="1"/>
</dbReference>
<dbReference type="RefSeq" id="WP_045067243.1">
    <property type="nucleotide sequence ID" value="NZ_JZTB01000016.1"/>
</dbReference>
<dbReference type="Gene3D" id="3.40.630.30">
    <property type="match status" value="1"/>
</dbReference>
<evidence type="ECO:0000313" key="2">
    <source>
        <dbReference type="Proteomes" id="UP000240728"/>
    </source>
</evidence>
<dbReference type="InterPro" id="IPR016181">
    <property type="entry name" value="Acyl_CoA_acyltransferase"/>
</dbReference>
<dbReference type="EMBL" id="PYOZ01000005">
    <property type="protein sequence ID" value="PSX44966.1"/>
    <property type="molecule type" value="Genomic_DNA"/>
</dbReference>
<accession>A0AAX0YWH4</accession>
<evidence type="ECO:0000313" key="1">
    <source>
        <dbReference type="EMBL" id="PSX44966.1"/>
    </source>
</evidence>
<evidence type="ECO:0008006" key="3">
    <source>
        <dbReference type="Google" id="ProtNLM"/>
    </source>
</evidence>
<name>A0AAX0YWH4_9GAMM</name>